<reference evidence="2" key="1">
    <citation type="submission" date="2021-06" db="EMBL/GenBank/DDBJ databases">
        <authorList>
            <person name="Hodson N. C."/>
            <person name="Mongue J. A."/>
            <person name="Jaron S. K."/>
        </authorList>
    </citation>
    <scope>NUCLEOTIDE SEQUENCE</scope>
</reference>
<protein>
    <recommendedName>
        <fullName evidence="4">DUF4806 domain-containing protein</fullName>
    </recommendedName>
</protein>
<dbReference type="OrthoDB" id="6609483at2759"/>
<organism evidence="2 3">
    <name type="scientific">Allacma fusca</name>
    <dbReference type="NCBI Taxonomy" id="39272"/>
    <lineage>
        <taxon>Eukaryota</taxon>
        <taxon>Metazoa</taxon>
        <taxon>Ecdysozoa</taxon>
        <taxon>Arthropoda</taxon>
        <taxon>Hexapoda</taxon>
        <taxon>Collembola</taxon>
        <taxon>Symphypleona</taxon>
        <taxon>Sminthuridae</taxon>
        <taxon>Allacma</taxon>
    </lineage>
</organism>
<dbReference type="EMBL" id="CAJVCH010007259">
    <property type="protein sequence ID" value="CAG7660086.1"/>
    <property type="molecule type" value="Genomic_DNA"/>
</dbReference>
<feature type="compositionally biased region" description="Polar residues" evidence="1">
    <location>
        <begin position="56"/>
        <end position="70"/>
    </location>
</feature>
<name>A0A8J2J3F1_9HEXA</name>
<evidence type="ECO:0008006" key="4">
    <source>
        <dbReference type="Google" id="ProtNLM"/>
    </source>
</evidence>
<sequence>MFSSFCVVEFSEDNSVEAISTGWIDVKNNTCKFPGDTRKLITTLRSHPKSKPAKSWPNSTVETGTENEGGSSKRKRRPRDIFSPETAIQGTSQEAEKELSGANDIGHQGKSPSRVKAIDNVISPNQSKDSTPASSLDSDDSSKILENVSRRSVSIESSISFQKAVLGELQEIRNDIEILRANSCKVTGRDECPFEILFQTEQDLRNADEQLKDRAKIVKLKNWSIAVGGKTFQRATTYVLSKLFSHELALKTSFSGRGGKICFQKLKIASSILGAISSIEDFCYSESQVETACQIWFRGVSDRCGGRARRRFKAAI</sequence>
<comment type="caution">
    <text evidence="2">The sequence shown here is derived from an EMBL/GenBank/DDBJ whole genome shotgun (WGS) entry which is preliminary data.</text>
</comment>
<keyword evidence="3" id="KW-1185">Reference proteome</keyword>
<gene>
    <name evidence="2" type="ORF">AFUS01_LOCUS1301</name>
</gene>
<accession>A0A8J2J3F1</accession>
<dbReference type="Proteomes" id="UP000708208">
    <property type="component" value="Unassembled WGS sequence"/>
</dbReference>
<feature type="region of interest" description="Disordered" evidence="1">
    <location>
        <begin position="43"/>
        <end position="113"/>
    </location>
</feature>
<feature type="region of interest" description="Disordered" evidence="1">
    <location>
        <begin position="123"/>
        <end position="142"/>
    </location>
</feature>
<evidence type="ECO:0000313" key="3">
    <source>
        <dbReference type="Proteomes" id="UP000708208"/>
    </source>
</evidence>
<dbReference type="AlphaFoldDB" id="A0A8J2J3F1"/>
<proteinExistence type="predicted"/>
<evidence type="ECO:0000313" key="2">
    <source>
        <dbReference type="EMBL" id="CAG7660086.1"/>
    </source>
</evidence>
<evidence type="ECO:0000256" key="1">
    <source>
        <dbReference type="SAM" id="MobiDB-lite"/>
    </source>
</evidence>